<feature type="region of interest" description="Disordered" evidence="1">
    <location>
        <begin position="44"/>
        <end position="66"/>
    </location>
</feature>
<gene>
    <name evidence="2" type="ORF">GCM10023189_38630</name>
</gene>
<keyword evidence="3" id="KW-1185">Reference proteome</keyword>
<organism evidence="2 3">
    <name type="scientific">Nibrella saemangeumensis</name>
    <dbReference type="NCBI Taxonomy" id="1084526"/>
    <lineage>
        <taxon>Bacteria</taxon>
        <taxon>Pseudomonadati</taxon>
        <taxon>Bacteroidota</taxon>
        <taxon>Cytophagia</taxon>
        <taxon>Cytophagales</taxon>
        <taxon>Spirosomataceae</taxon>
        <taxon>Nibrella</taxon>
    </lineage>
</organism>
<reference evidence="3" key="1">
    <citation type="journal article" date="2019" name="Int. J. Syst. Evol. Microbiol.">
        <title>The Global Catalogue of Microorganisms (GCM) 10K type strain sequencing project: providing services to taxonomists for standard genome sequencing and annotation.</title>
        <authorList>
            <consortium name="The Broad Institute Genomics Platform"/>
            <consortium name="The Broad Institute Genome Sequencing Center for Infectious Disease"/>
            <person name="Wu L."/>
            <person name="Ma J."/>
        </authorList>
    </citation>
    <scope>NUCLEOTIDE SEQUENCE [LARGE SCALE GENOMIC DNA]</scope>
    <source>
        <strain evidence="3">JCM 17927</strain>
    </source>
</reference>
<dbReference type="RefSeq" id="WP_345246063.1">
    <property type="nucleotide sequence ID" value="NZ_BAABHD010000068.1"/>
</dbReference>
<evidence type="ECO:0000313" key="3">
    <source>
        <dbReference type="Proteomes" id="UP001501175"/>
    </source>
</evidence>
<sequence length="66" mass="7255">MFHGSTVATGQRLLVSLYVPDQTAQGITRSFDDVTRTVFALRKNNLSGEKEAKKKKPAGHSINHSN</sequence>
<protein>
    <submittedName>
        <fullName evidence="2">Uncharacterized protein</fullName>
    </submittedName>
</protein>
<dbReference type="EMBL" id="BAABHD010000068">
    <property type="protein sequence ID" value="GAA4462212.1"/>
    <property type="molecule type" value="Genomic_DNA"/>
</dbReference>
<name>A0ABP8N6K0_9BACT</name>
<comment type="caution">
    <text evidence="2">The sequence shown here is derived from an EMBL/GenBank/DDBJ whole genome shotgun (WGS) entry which is preliminary data.</text>
</comment>
<proteinExistence type="predicted"/>
<evidence type="ECO:0000313" key="2">
    <source>
        <dbReference type="EMBL" id="GAA4462212.1"/>
    </source>
</evidence>
<evidence type="ECO:0000256" key="1">
    <source>
        <dbReference type="SAM" id="MobiDB-lite"/>
    </source>
</evidence>
<accession>A0ABP8N6K0</accession>
<dbReference type="Proteomes" id="UP001501175">
    <property type="component" value="Unassembled WGS sequence"/>
</dbReference>